<dbReference type="Proteomes" id="UP000198304">
    <property type="component" value="Unassembled WGS sequence"/>
</dbReference>
<accession>A0A239I459</accession>
<proteinExistence type="predicted"/>
<evidence type="ECO:0000313" key="1">
    <source>
        <dbReference type="EMBL" id="SNS88152.1"/>
    </source>
</evidence>
<dbReference type="OrthoDB" id="358345at2"/>
<evidence type="ECO:0008006" key="3">
    <source>
        <dbReference type="Google" id="ProtNLM"/>
    </source>
</evidence>
<dbReference type="EMBL" id="FZOJ01000025">
    <property type="protein sequence ID" value="SNS88152.1"/>
    <property type="molecule type" value="Genomic_DNA"/>
</dbReference>
<dbReference type="RefSeq" id="WP_089284454.1">
    <property type="nucleotide sequence ID" value="NZ_FZOJ01000025.1"/>
</dbReference>
<organism evidence="1 2">
    <name type="scientific">Anaerovirgula multivorans</name>
    <dbReference type="NCBI Taxonomy" id="312168"/>
    <lineage>
        <taxon>Bacteria</taxon>
        <taxon>Bacillati</taxon>
        <taxon>Bacillota</taxon>
        <taxon>Clostridia</taxon>
        <taxon>Peptostreptococcales</taxon>
        <taxon>Natronincolaceae</taxon>
        <taxon>Anaerovirgula</taxon>
    </lineage>
</organism>
<keyword evidence="2" id="KW-1185">Reference proteome</keyword>
<protein>
    <recommendedName>
        <fullName evidence="3">HEPN domain-containing protein</fullName>
    </recommendedName>
</protein>
<reference evidence="1 2" key="1">
    <citation type="submission" date="2017-06" db="EMBL/GenBank/DDBJ databases">
        <authorList>
            <person name="Kim H.J."/>
            <person name="Triplett B.A."/>
        </authorList>
    </citation>
    <scope>NUCLEOTIDE SEQUENCE [LARGE SCALE GENOMIC DNA]</scope>
    <source>
        <strain evidence="1 2">SCA</strain>
    </source>
</reference>
<dbReference type="AlphaFoldDB" id="A0A239I459"/>
<gene>
    <name evidence="1" type="ORF">SAMN05446037_102550</name>
</gene>
<evidence type="ECO:0000313" key="2">
    <source>
        <dbReference type="Proteomes" id="UP000198304"/>
    </source>
</evidence>
<name>A0A239I459_9FIRM</name>
<sequence length="114" mass="13247">MLPSIDKEDVKRAVKIGACNLYHACCHNFLYENSSEILSALYKSAFFILQAKYFDETNQYISSKEELIKHLDGIDKGILNICMDRKKLTAMDEDDLIIYYDKFISWSSVLLQSY</sequence>